<dbReference type="EMBL" id="CALNXK010000544">
    <property type="protein sequence ID" value="CAH3187469.1"/>
    <property type="molecule type" value="Genomic_DNA"/>
</dbReference>
<evidence type="ECO:0000313" key="2">
    <source>
        <dbReference type="EMBL" id="CAH3187469.1"/>
    </source>
</evidence>
<feature type="region of interest" description="Disordered" evidence="1">
    <location>
        <begin position="123"/>
        <end position="142"/>
    </location>
</feature>
<feature type="compositionally biased region" description="Polar residues" evidence="1">
    <location>
        <begin position="1"/>
        <end position="17"/>
    </location>
</feature>
<comment type="caution">
    <text evidence="2">The sequence shown here is derived from an EMBL/GenBank/DDBJ whole genome shotgun (WGS) entry which is preliminary data.</text>
</comment>
<evidence type="ECO:0000313" key="3">
    <source>
        <dbReference type="Proteomes" id="UP001159405"/>
    </source>
</evidence>
<keyword evidence="3" id="KW-1185">Reference proteome</keyword>
<accession>A0ABN8S956</accession>
<dbReference type="Proteomes" id="UP001159405">
    <property type="component" value="Unassembled WGS sequence"/>
</dbReference>
<reference evidence="2 3" key="1">
    <citation type="submission" date="2022-05" db="EMBL/GenBank/DDBJ databases">
        <authorList>
            <consortium name="Genoscope - CEA"/>
            <person name="William W."/>
        </authorList>
    </citation>
    <scope>NUCLEOTIDE SEQUENCE [LARGE SCALE GENOMIC DNA]</scope>
</reference>
<name>A0ABN8S956_9CNID</name>
<evidence type="ECO:0000256" key="1">
    <source>
        <dbReference type="SAM" id="MobiDB-lite"/>
    </source>
</evidence>
<feature type="region of interest" description="Disordered" evidence="1">
    <location>
        <begin position="1"/>
        <end position="23"/>
    </location>
</feature>
<sequence>MKVATGTSPPSTSNLHLSSDRESDDWCLQDEVGPIFPANTTERLPSPELLTKFFLDKVLDCMSTQVSAQVPRKRSNSAGREAEQRMISARDSVLRWFVAFTFRFKRSDSVSESPNVNQSIVSISSTEGSEPGSPPTSGGAIQFSPARNKEYLHDASDVIRKVLFSTRSNIRLLHEVLRQVRFLLPAKNLNTARQVLGGVS</sequence>
<gene>
    <name evidence="2" type="ORF">PLOB_00037523</name>
</gene>
<organism evidence="2 3">
    <name type="scientific">Porites lobata</name>
    <dbReference type="NCBI Taxonomy" id="104759"/>
    <lineage>
        <taxon>Eukaryota</taxon>
        <taxon>Metazoa</taxon>
        <taxon>Cnidaria</taxon>
        <taxon>Anthozoa</taxon>
        <taxon>Hexacorallia</taxon>
        <taxon>Scleractinia</taxon>
        <taxon>Fungiina</taxon>
        <taxon>Poritidae</taxon>
        <taxon>Porites</taxon>
    </lineage>
</organism>
<proteinExistence type="predicted"/>
<protein>
    <submittedName>
        <fullName evidence="2">Uncharacterized protein</fullName>
    </submittedName>
</protein>
<feature type="compositionally biased region" description="Low complexity" evidence="1">
    <location>
        <begin position="124"/>
        <end position="139"/>
    </location>
</feature>